<feature type="compositionally biased region" description="Polar residues" evidence="12">
    <location>
        <begin position="654"/>
        <end position="666"/>
    </location>
</feature>
<organism evidence="14 15">
    <name type="scientific">Parambassis ranga</name>
    <name type="common">Indian glassy fish</name>
    <dbReference type="NCBI Taxonomy" id="210632"/>
    <lineage>
        <taxon>Eukaryota</taxon>
        <taxon>Metazoa</taxon>
        <taxon>Chordata</taxon>
        <taxon>Craniata</taxon>
        <taxon>Vertebrata</taxon>
        <taxon>Euteleostomi</taxon>
        <taxon>Actinopterygii</taxon>
        <taxon>Neopterygii</taxon>
        <taxon>Teleostei</taxon>
        <taxon>Neoteleostei</taxon>
        <taxon>Acanthomorphata</taxon>
        <taxon>Ovalentaria</taxon>
        <taxon>Ambassidae</taxon>
        <taxon>Parambassis</taxon>
    </lineage>
</organism>
<gene>
    <name evidence="15" type="primary">aspm</name>
</gene>
<dbReference type="InterPro" id="IPR036872">
    <property type="entry name" value="CH_dom_sf"/>
</dbReference>
<dbReference type="InterPro" id="IPR016024">
    <property type="entry name" value="ARM-type_fold"/>
</dbReference>
<keyword evidence="4" id="KW-0597">Phosphoprotein</keyword>
<comment type="subcellular location">
    <subcellularLocation>
        <location evidence="2">Cytoplasm</location>
    </subcellularLocation>
    <subcellularLocation>
        <location evidence="1">Nucleus</location>
    </subcellularLocation>
</comment>
<dbReference type="InParanoid" id="A0A6P7I809"/>
<feature type="compositionally biased region" description="Low complexity" evidence="12">
    <location>
        <begin position="632"/>
        <end position="647"/>
    </location>
</feature>
<keyword evidence="10" id="KW-0539">Nucleus</keyword>
<evidence type="ECO:0000256" key="3">
    <source>
        <dbReference type="ARBA" id="ARBA00022490"/>
    </source>
</evidence>
<keyword evidence="8" id="KW-0112">Calmodulin-binding</keyword>
<feature type="region of interest" description="Disordered" evidence="12">
    <location>
        <begin position="1195"/>
        <end position="1222"/>
    </location>
</feature>
<feature type="compositionally biased region" description="Basic and acidic residues" evidence="12">
    <location>
        <begin position="616"/>
        <end position="626"/>
    </location>
</feature>
<evidence type="ECO:0000256" key="4">
    <source>
        <dbReference type="ARBA" id="ARBA00022553"/>
    </source>
</evidence>
<dbReference type="GO" id="GO:0000278">
    <property type="term" value="P:mitotic cell cycle"/>
    <property type="evidence" value="ECO:0007669"/>
    <property type="project" value="TreeGrafter"/>
</dbReference>
<dbReference type="OrthoDB" id="2148418at2759"/>
<feature type="domain" description="Calponin-homology (CH)" evidence="13">
    <location>
        <begin position="941"/>
        <end position="1077"/>
    </location>
</feature>
<evidence type="ECO:0000313" key="15">
    <source>
        <dbReference type="RefSeq" id="XP_028259032.1"/>
    </source>
</evidence>
<dbReference type="Proteomes" id="UP000515145">
    <property type="component" value="Chromosome 4"/>
</dbReference>
<dbReference type="RefSeq" id="XP_028259032.1">
    <property type="nucleotide sequence ID" value="XM_028403231.1"/>
</dbReference>
<evidence type="ECO:0000256" key="2">
    <source>
        <dbReference type="ARBA" id="ARBA00004496"/>
    </source>
</evidence>
<feature type="region of interest" description="Disordered" evidence="12">
    <location>
        <begin position="554"/>
        <end position="666"/>
    </location>
</feature>
<dbReference type="GO" id="GO:0005737">
    <property type="term" value="C:cytoplasm"/>
    <property type="evidence" value="ECO:0007669"/>
    <property type="project" value="UniProtKB-SubCell"/>
</dbReference>
<dbReference type="InterPro" id="IPR027417">
    <property type="entry name" value="P-loop_NTPase"/>
</dbReference>
<dbReference type="CDD" id="cd21224">
    <property type="entry name" value="CH_ASPM_rpt2"/>
    <property type="match status" value="1"/>
</dbReference>
<dbReference type="SMART" id="SM00033">
    <property type="entry name" value="CH"/>
    <property type="match status" value="2"/>
</dbReference>
<dbReference type="GO" id="GO:0005634">
    <property type="term" value="C:nucleus"/>
    <property type="evidence" value="ECO:0007669"/>
    <property type="project" value="UniProtKB-SubCell"/>
</dbReference>
<feature type="compositionally biased region" description="Basic and acidic residues" evidence="12">
    <location>
        <begin position="588"/>
        <end position="609"/>
    </location>
</feature>
<feature type="compositionally biased region" description="Polar residues" evidence="12">
    <location>
        <begin position="554"/>
        <end position="573"/>
    </location>
</feature>
<dbReference type="CDD" id="cd23767">
    <property type="entry name" value="IQCD"/>
    <property type="match status" value="3"/>
</dbReference>
<evidence type="ECO:0000256" key="8">
    <source>
        <dbReference type="ARBA" id="ARBA00022860"/>
    </source>
</evidence>
<feature type="region of interest" description="Disordered" evidence="12">
    <location>
        <begin position="178"/>
        <end position="205"/>
    </location>
</feature>
<keyword evidence="11" id="KW-0131">Cell cycle</keyword>
<keyword evidence="6" id="KW-0677">Repeat</keyword>
<dbReference type="CDD" id="cd21223">
    <property type="entry name" value="CH_ASPM_rpt1"/>
    <property type="match status" value="1"/>
</dbReference>
<dbReference type="GO" id="GO:0005516">
    <property type="term" value="F:calmodulin binding"/>
    <property type="evidence" value="ECO:0007669"/>
    <property type="project" value="UniProtKB-KW"/>
</dbReference>
<feature type="compositionally biased region" description="Polar residues" evidence="12">
    <location>
        <begin position="335"/>
        <end position="367"/>
    </location>
</feature>
<dbReference type="Pfam" id="PF00612">
    <property type="entry name" value="IQ"/>
    <property type="match status" value="25"/>
</dbReference>
<reference evidence="15" key="1">
    <citation type="submission" date="2025-08" db="UniProtKB">
        <authorList>
            <consortium name="RefSeq"/>
        </authorList>
    </citation>
    <scope>IDENTIFICATION</scope>
</reference>
<evidence type="ECO:0000256" key="9">
    <source>
        <dbReference type="ARBA" id="ARBA00023054"/>
    </source>
</evidence>
<dbReference type="GO" id="GO:0007051">
    <property type="term" value="P:spindle organization"/>
    <property type="evidence" value="ECO:0007669"/>
    <property type="project" value="TreeGrafter"/>
</dbReference>
<dbReference type="Pfam" id="PF00307">
    <property type="entry name" value="CH"/>
    <property type="match status" value="1"/>
</dbReference>
<dbReference type="SUPFAM" id="SSF47576">
    <property type="entry name" value="Calponin-homology domain, CH-domain"/>
    <property type="match status" value="1"/>
</dbReference>
<dbReference type="PANTHER" id="PTHR22706">
    <property type="entry name" value="ASSEMBLY FACTOR FOR SPINDLE MICROTUBULES"/>
    <property type="match status" value="1"/>
</dbReference>
<dbReference type="FunFam" id="1.20.5.190:FF:000008">
    <property type="entry name" value="Abnormal spindle-like microcephaly-associated protein homolog"/>
    <property type="match status" value="7"/>
</dbReference>
<evidence type="ECO:0000256" key="11">
    <source>
        <dbReference type="ARBA" id="ARBA00023306"/>
    </source>
</evidence>
<dbReference type="PROSITE" id="PS50096">
    <property type="entry name" value="IQ"/>
    <property type="match status" value="33"/>
</dbReference>
<accession>A0A6P7I809</accession>
<dbReference type="InterPro" id="IPR051185">
    <property type="entry name" value="ASPM"/>
</dbReference>
<dbReference type="FunFam" id="2.60.40.10:FF:001429">
    <property type="entry name" value="Abnormal spindle-like microcephaly-associated protein homolog"/>
    <property type="match status" value="1"/>
</dbReference>
<evidence type="ECO:0000259" key="13">
    <source>
        <dbReference type="PROSITE" id="PS50021"/>
    </source>
</evidence>
<keyword evidence="7" id="KW-0498">Mitosis</keyword>
<dbReference type="Gene3D" id="1.20.5.190">
    <property type="match status" value="29"/>
</dbReference>
<dbReference type="GeneID" id="114434211"/>
<dbReference type="Gene3D" id="1.10.418.10">
    <property type="entry name" value="Calponin-like domain"/>
    <property type="match status" value="2"/>
</dbReference>
<keyword evidence="3" id="KW-0963">Cytoplasm</keyword>
<evidence type="ECO:0000256" key="5">
    <source>
        <dbReference type="ARBA" id="ARBA00022618"/>
    </source>
</evidence>
<dbReference type="CTD" id="259266"/>
<dbReference type="FunFam" id="1.10.418.10:FF:000051">
    <property type="entry name" value="Abnormal spindle-like microcephaly-associated protein homolog"/>
    <property type="match status" value="1"/>
</dbReference>
<sequence length="3295" mass="380248">MAETVTPAQRRGFLDFSPVRRDDADKENDVPVLSLIQFSKAPFVTFGSVKVGTSKSAVLRIENPTEEAEAEVTVDKIPSSKGFSVDHNSFTIQPGGSFSLTVTWTPAEDGGIRELLIFNVCGVIKHQAVLLGRAEAPKKKKKSLWDTIKNKRGDEKIAAPRRKKMQLPLKMAPNKTFQVSRQPQYKRHKPRSPLASLNEGKTVRERSLTKPGLIDSLGIKTEDTLNPKESLALSDQENIFHIQRSSPPVLLVPTSKLTDSSNTLVGPDALAGKPENKELSKMLNRTLSPIGTPEKFKKLMPHIQSESPLPAIVNSPAPVLSLKDALALINSDLSQVNTSPRDTSSGCDFSDSLESNSGNHGCGSDNNVLKPLPDSPELTNSTEPRLTFFVSKKVVVSEVAVFQADEVTEKVTKPSFTSATVTKCKAPVETNSLSGRKIKKSRRRLLEKTLELSDSSSQGESGLGTPSLPVIDSDARTPSCEDRLQIPEFTSSSPTPGFGTSPAPVKFPVLSPPPMAPSRFSFSATSPPPSVPAPIAFTFTSTSPVGSSSPLHCKLFSNSNERPTASANPSVQEESFPVHVAMQSKKRKSEEYLKSNGKIEDAAKTEPVKRSKGLTRKTEPSRPVPERRHRTAGSARSVTSSSLRTTRPAVPAQAKQQSSKVVSRGASSLKASTAPSAKMAKVVAVAQSKLTFIKPAQTALPRHPMPFAAKNMFYDERWIEKQETGFTWWINYVLTPDDFRVNTEVTKANAVSLAMGSNDRFIVHKAPTKEEMSFSTYTAKRKLNRLRRSACQLFTSEAMVKGIQRLELEVEARRLLVRKDRHLWKDIGERKKVLNWLLSYNPLWLRIGLETIYGELISLESNSDVLGLAMFILQRLLWNPDIAAEFRHPKVPHLYKDGHEEALSRFTLKKLLLLVCFLDKAKESRLIEHDPCLFCVDSEFKASKDLLLAFSRDFLSGEGILPRHLGYLGLPVSHVQKPLDEFNFAVKNLAVDLKCGIRLVRVMELLVQDWSLSTKLRLPAISRLQKVHNIDITLQVLKSKGVDLKDEHGSTIDSRDVVDGHREKTLSLLWKIIFAFHVEVILDEDQLREEITFLKRTLRTKRRLASLRADRGIQPSPAKTRVAYKHSSTKITLLMDWVRTVCDFYKLKVENFTVAFSDGRVLCYLIHHYHPGLLPNTSISHNTTQTVECTPRGRLELSGSASDSDSSFDSLPFGLSSPDSPSPEFKELLENEKNNFRLVNTAVAFLGGVPAMINPADMSNTIPNEKVVMSYLSFLCARLLDLRNETRAARVIQGAWRKYRLKKDLQLYKERNVAAIKIQSLVRSFLQRCRAKSQNHAAIIIQSFWRGYVTRNRLRLKKEAQLRAMQHDAATVIQAQWRMFSAMRAYHRLRYYTIVVQAQWRMRMAASAYKKIYQAVTVIQKYSQAWALSRRDRAHYLVLKTAVVRIQRGFRRWKAQKTQKENCAARVIQAAIKKWYKGKMAERSAAAIKIQSWCRMQMCFRQYRKVKRSTVLIQAQYRGNAQRRRFQRMKLQHFSATIVQSAFRGYVARKQLAKMRWAAVIIQHRFRACVTRDAERKTFVQMRCAAVTIQAVFRGRVARESLKKKHKAATVIQAAFRKYAAQGRYRALTKAATVLQHRYRATVLARRTKSKYDVLRNAVLTVQANWRGRVDRKRIQRWHQCATLIQAYYRRHKAQAEYSSKKVAAVVIQRQYRAFVSGTETRKAYLQKKAACVTLQAGFRGMSIRKEMKKRHQAATVIQSFVRMFLCRKQYFLLQSAAIIIQSRYRALKLCRLQKDEFRNLKQAATRIQAFFRGCMVRRELKKKHDAARVIQAQFRMYRIRMMYLATKCAAIIIQERYRAKRFRNQQMQRYRTMKLAAVVIQAAYRGHRARRHLAEMHQAATIIQRKFLTVRDRKQFLAIRAAALVCQQKYRATTLARKAHLDYLSKRRAVICLQAAYRGHEVRKQLRVQQMAAVTIQSHFKKCQQRATYKRLRWAASVVQARYRANKEMRAEVHALSAKKQAAIVLQAAFRGLKSRRIIRQKHQAASIIQRAYRTHCEHRQYLTLKSSVLNIQRRYRASLAAKKQRKRYEEIRRAAVILQSAYRAQQVRKDVALWHQAATVIQSAFRKHREEVKFKAMRLAAIIIQRRYRAQLLKRQDRQSFLKMRHSAVVLQAAFRGHCVRNTIAKKHRAATVIQSNFRKYKQQSSFRRQRWAACVLQQRFRAQRQKNLEVKHYQEVRRAAVVLQAAYRGLKSRQIIKQKHQAASTIQKAYRAHCEQRHYLKLKASVLTIQRKYRATAAAKEQMQKYQKIRRAAVILQAAYRAQQIRKDIVLWHQAATVIQSAFRKHREEVKYKAMRLAAIIIQRCYRAQILKTRDRENFLKMRHSAVVLQAAFRGHCVRNAINEKHRAATVIQSNFKRFKQQLAFRRQHWAACVLQQRFRAQRQKNLEVKHYQEVRRAAVILQAAYRGMKSRQIIRRKHQAASTIQKAYRAHCEHRHYLKLKAAVLTIQRKYRATAAAKEQMQKYQKLCRAAVILQAAYRAQQVRKNVAIWHQAATVIQSAFRKHREEVKFKAMRLAAIIIQRRYRAQILKTRDRENFLKMRHSAVVLQAAFRGHSVRNTIAKKHMAATVIQSNFRKYKQQSSFRRQRWAACVLQQRFRAERQKNLEVKHYQEVRRAAVVLQAAYRGMKSRQTIKQRHQAASTIQKAYRAHCEHRHYLKLKASVLTIQRKYRATAAAQAQRAQYLEMCSAATILQAAFRGQHVRKEVALWHQAATVIQSAFRKHREEVKFKAMRLAAIIIQRRYRSQIRQRRERREYLMLKQSTIIIQAAFRGWCVRRDISQQNQAAVTIQSCWRCLVQRRIFQRKKEAAVKLQSKVRAMQLGRLERNNFIRMRRAAITLQKHCRAWIARQQAHEASQAERRRRFTSAVFHHLSAMKIQRALRAHWALESAKKEIHYVITIQRWVRTKQQRRRYLEDRRKVATAQRVVRSWLNRRHKAASVIQQAVKKFLIRRRQKRVEQGIVKAQALWRGHRSRRLNDNPKLVKLRHRLRKVSANVQEEDKLCNKTSSALDYLLRYKQFYHILEALKNLETATRLSPECCERLVESGATDVIFTLIRCCNRSVPCMEIITYSIQILLNLSKYHKTVEAVYLVENSVETLLDLLQRYREKAGDKVAEKGGSIFTKACFLLALLLQDKHRTQEVMKLPKVLDRIRSIYRLTARKHKMDADRTIVKQKMNASINGSFFIPATPRKPRPVPKFAPDWVLAKDKLKDIVDPLRAIHMVSDALSIVL</sequence>
<evidence type="ECO:0000313" key="14">
    <source>
        <dbReference type="Proteomes" id="UP000515145"/>
    </source>
</evidence>
<dbReference type="Gene3D" id="2.60.40.10">
    <property type="entry name" value="Immunoglobulins"/>
    <property type="match status" value="1"/>
</dbReference>
<dbReference type="SUPFAM" id="SSF52540">
    <property type="entry name" value="P-loop containing nucleoside triphosphate hydrolases"/>
    <property type="match status" value="15"/>
</dbReference>
<dbReference type="GO" id="GO:0051295">
    <property type="term" value="P:establishment of meiotic spindle localization"/>
    <property type="evidence" value="ECO:0007669"/>
    <property type="project" value="TreeGrafter"/>
</dbReference>
<evidence type="ECO:0000256" key="12">
    <source>
        <dbReference type="SAM" id="MobiDB-lite"/>
    </source>
</evidence>
<keyword evidence="9" id="KW-0175">Coiled coil</keyword>
<dbReference type="PROSITE" id="PS50021">
    <property type="entry name" value="CH"/>
    <property type="match status" value="2"/>
</dbReference>
<keyword evidence="5" id="KW-0132">Cell division</keyword>
<dbReference type="SUPFAM" id="SSF48371">
    <property type="entry name" value="ARM repeat"/>
    <property type="match status" value="1"/>
</dbReference>
<feature type="region of interest" description="Disordered" evidence="12">
    <location>
        <begin position="449"/>
        <end position="472"/>
    </location>
</feature>
<dbReference type="InterPro" id="IPR013783">
    <property type="entry name" value="Ig-like_fold"/>
</dbReference>
<dbReference type="SMART" id="SM00015">
    <property type="entry name" value="IQ"/>
    <property type="match status" value="58"/>
</dbReference>
<dbReference type="InterPro" id="IPR001715">
    <property type="entry name" value="CH_dom"/>
</dbReference>
<evidence type="ECO:0000256" key="6">
    <source>
        <dbReference type="ARBA" id="ARBA00022737"/>
    </source>
</evidence>
<proteinExistence type="predicted"/>
<feature type="domain" description="Calponin-homology (CH)" evidence="13">
    <location>
        <begin position="1128"/>
        <end position="1280"/>
    </location>
</feature>
<dbReference type="FunFam" id="1.20.5.190:FF:000084">
    <property type="entry name" value="Abnormal spindle microtubule assembly"/>
    <property type="match status" value="1"/>
</dbReference>
<dbReference type="Pfam" id="PF15780">
    <property type="entry name" value="ASH"/>
    <property type="match status" value="1"/>
</dbReference>
<dbReference type="GO" id="GO:0051301">
    <property type="term" value="P:cell division"/>
    <property type="evidence" value="ECO:0007669"/>
    <property type="project" value="UniProtKB-KW"/>
</dbReference>
<evidence type="ECO:0000256" key="1">
    <source>
        <dbReference type="ARBA" id="ARBA00004123"/>
    </source>
</evidence>
<dbReference type="GO" id="GO:0000922">
    <property type="term" value="C:spindle pole"/>
    <property type="evidence" value="ECO:0007669"/>
    <property type="project" value="TreeGrafter"/>
</dbReference>
<feature type="region of interest" description="Disordered" evidence="12">
    <location>
        <begin position="335"/>
        <end position="381"/>
    </location>
</feature>
<name>A0A6P7I809_9TELE</name>
<dbReference type="PANTHER" id="PTHR22706:SF1">
    <property type="entry name" value="ASSEMBLY FACTOR FOR SPINDLE MICROTUBULES"/>
    <property type="match status" value="1"/>
</dbReference>
<keyword evidence="14" id="KW-1185">Reference proteome</keyword>
<evidence type="ECO:0000256" key="10">
    <source>
        <dbReference type="ARBA" id="ARBA00023242"/>
    </source>
</evidence>
<dbReference type="InterPro" id="IPR000048">
    <property type="entry name" value="IQ_motif_EF-hand-BS"/>
</dbReference>
<dbReference type="InterPro" id="IPR031549">
    <property type="entry name" value="ASH"/>
</dbReference>
<evidence type="ECO:0000256" key="7">
    <source>
        <dbReference type="ARBA" id="ARBA00022776"/>
    </source>
</evidence>
<protein>
    <submittedName>
        <fullName evidence="15">Abnormal spindle-like microcephaly-associated protein</fullName>
    </submittedName>
</protein>
<feature type="compositionally biased region" description="Low complexity" evidence="12">
    <location>
        <begin position="1197"/>
        <end position="1218"/>
    </location>
</feature>